<keyword evidence="14" id="KW-1185">Reference proteome</keyword>
<evidence type="ECO:0000256" key="10">
    <source>
        <dbReference type="ARBA" id="ARBA00023180"/>
    </source>
</evidence>
<dbReference type="PANTHER" id="PTHR11214:SF364">
    <property type="entry name" value="HEXOSYLTRANSFERASE"/>
    <property type="match status" value="1"/>
</dbReference>
<dbReference type="Proteomes" id="UP000014760">
    <property type="component" value="Unassembled WGS sequence"/>
</dbReference>
<dbReference type="STRING" id="283909.R7UZ62"/>
<keyword evidence="6" id="KW-0735">Signal-anchor</keyword>
<evidence type="ECO:0000256" key="7">
    <source>
        <dbReference type="ARBA" id="ARBA00022989"/>
    </source>
</evidence>
<evidence type="ECO:0000256" key="9">
    <source>
        <dbReference type="ARBA" id="ARBA00023136"/>
    </source>
</evidence>
<dbReference type="EnsemblMetazoa" id="CapteT181503">
    <property type="protein sequence ID" value="CapteP181503"/>
    <property type="gene ID" value="CapteG181503"/>
</dbReference>
<evidence type="ECO:0000313" key="12">
    <source>
        <dbReference type="EMBL" id="ELU11599.1"/>
    </source>
</evidence>
<dbReference type="HOGENOM" id="CLU_036849_2_0_1"/>
<keyword evidence="5" id="KW-0812">Transmembrane</keyword>
<evidence type="ECO:0000256" key="5">
    <source>
        <dbReference type="ARBA" id="ARBA00022692"/>
    </source>
</evidence>
<dbReference type="PANTHER" id="PTHR11214">
    <property type="entry name" value="BETA-1,3-N-ACETYLGLUCOSAMINYLTRANSFERASE"/>
    <property type="match status" value="1"/>
</dbReference>
<keyword evidence="7" id="KW-1133">Transmembrane helix</keyword>
<reference evidence="13" key="3">
    <citation type="submission" date="2015-06" db="UniProtKB">
        <authorList>
            <consortium name="EnsemblMetazoa"/>
        </authorList>
    </citation>
    <scope>IDENTIFICATION</scope>
</reference>
<organism evidence="12">
    <name type="scientific">Capitella teleta</name>
    <name type="common">Polychaete worm</name>
    <dbReference type="NCBI Taxonomy" id="283909"/>
    <lineage>
        <taxon>Eukaryota</taxon>
        <taxon>Metazoa</taxon>
        <taxon>Spiralia</taxon>
        <taxon>Lophotrochozoa</taxon>
        <taxon>Annelida</taxon>
        <taxon>Polychaeta</taxon>
        <taxon>Sedentaria</taxon>
        <taxon>Scolecida</taxon>
        <taxon>Capitellidae</taxon>
        <taxon>Capitella</taxon>
    </lineage>
</organism>
<dbReference type="AlphaFoldDB" id="R7UZ62"/>
<dbReference type="GO" id="GO:0000139">
    <property type="term" value="C:Golgi membrane"/>
    <property type="evidence" value="ECO:0007669"/>
    <property type="project" value="UniProtKB-SubCell"/>
</dbReference>
<dbReference type="EC" id="2.4.1.-" evidence="11"/>
<reference evidence="12 14" key="2">
    <citation type="journal article" date="2013" name="Nature">
        <title>Insights into bilaterian evolution from three spiralian genomes.</title>
        <authorList>
            <person name="Simakov O."/>
            <person name="Marletaz F."/>
            <person name="Cho S.J."/>
            <person name="Edsinger-Gonzales E."/>
            <person name="Havlak P."/>
            <person name="Hellsten U."/>
            <person name="Kuo D.H."/>
            <person name="Larsson T."/>
            <person name="Lv J."/>
            <person name="Arendt D."/>
            <person name="Savage R."/>
            <person name="Osoegawa K."/>
            <person name="de Jong P."/>
            <person name="Grimwood J."/>
            <person name="Chapman J.A."/>
            <person name="Shapiro H."/>
            <person name="Aerts A."/>
            <person name="Otillar R.P."/>
            <person name="Terry A.Y."/>
            <person name="Boore J.L."/>
            <person name="Grigoriev I.V."/>
            <person name="Lindberg D.R."/>
            <person name="Seaver E.C."/>
            <person name="Weisblat D.A."/>
            <person name="Putnam N.H."/>
            <person name="Rokhsar D.S."/>
        </authorList>
    </citation>
    <scope>NUCLEOTIDE SEQUENCE</scope>
    <source>
        <strain evidence="12 14">I ESC-2004</strain>
    </source>
</reference>
<name>R7UZ62_CAPTE</name>
<keyword evidence="8 11" id="KW-0333">Golgi apparatus</keyword>
<evidence type="ECO:0000256" key="2">
    <source>
        <dbReference type="ARBA" id="ARBA00008661"/>
    </source>
</evidence>
<dbReference type="Pfam" id="PF01762">
    <property type="entry name" value="Galactosyl_T"/>
    <property type="match status" value="1"/>
</dbReference>
<keyword evidence="9" id="KW-0472">Membrane</keyword>
<dbReference type="EMBL" id="KB296584">
    <property type="protein sequence ID" value="ELU11599.1"/>
    <property type="molecule type" value="Genomic_DNA"/>
</dbReference>
<evidence type="ECO:0000313" key="13">
    <source>
        <dbReference type="EnsemblMetazoa" id="CapteP181503"/>
    </source>
</evidence>
<evidence type="ECO:0000313" key="14">
    <source>
        <dbReference type="Proteomes" id="UP000014760"/>
    </source>
</evidence>
<dbReference type="InterPro" id="IPR002659">
    <property type="entry name" value="Glyco_trans_31"/>
</dbReference>
<evidence type="ECO:0000256" key="3">
    <source>
        <dbReference type="ARBA" id="ARBA00022676"/>
    </source>
</evidence>
<dbReference type="EMBL" id="AMQN01005692">
    <property type="status" value="NOT_ANNOTATED_CDS"/>
    <property type="molecule type" value="Genomic_DNA"/>
</dbReference>
<keyword evidence="3 11" id="KW-0328">Glycosyltransferase</keyword>
<evidence type="ECO:0000256" key="11">
    <source>
        <dbReference type="RuleBase" id="RU363063"/>
    </source>
</evidence>
<evidence type="ECO:0000256" key="4">
    <source>
        <dbReference type="ARBA" id="ARBA00022679"/>
    </source>
</evidence>
<evidence type="ECO:0000256" key="1">
    <source>
        <dbReference type="ARBA" id="ARBA00004323"/>
    </source>
</evidence>
<protein>
    <recommendedName>
        <fullName evidence="11">Hexosyltransferase</fullName>
        <ecNumber evidence="11">2.4.1.-</ecNumber>
    </recommendedName>
</protein>
<accession>R7UZ62</accession>
<dbReference type="GO" id="GO:0016758">
    <property type="term" value="F:hexosyltransferase activity"/>
    <property type="evidence" value="ECO:0007669"/>
    <property type="project" value="InterPro"/>
</dbReference>
<sequence>MERSWDDPKVPNPHPFKYLINAPKICANQPVFLMIYVHTATGNYKRRMVIRQTWANPRYFPDTNIRLVFVCGRTDDKNPSAQAALAFEAEQYGDIVQEDFHDSYKNLTYKGVAALKWISLHCRHARFILKSDDDIFVNMFTLLRHLKSLDQHGIENRGLLMCLVWTHMKVMREGKWAISKAEWPEDHYPTYCSGSAFTMSTDVAIALHNVSYQVPFFWVDDFYITGLLPLKLGTVKHKQFMSTYVLNGKQLEEKFTGPQWYTYIFSHVHNLNSIQSVWNKLVKLANGEIRAEIKYALPGELAALAAEADRKEAESKKKKA</sequence>
<dbReference type="FunFam" id="3.90.550.50:FF:000001">
    <property type="entry name" value="Hexosyltransferase"/>
    <property type="match status" value="1"/>
</dbReference>
<dbReference type="OMA" id="NERCAYG"/>
<proteinExistence type="inferred from homology"/>
<dbReference type="OrthoDB" id="115198at2759"/>
<gene>
    <name evidence="12" type="ORF">CAPTEDRAFT_181503</name>
</gene>
<dbReference type="Gene3D" id="3.90.550.50">
    <property type="match status" value="1"/>
</dbReference>
<dbReference type="GO" id="GO:0006493">
    <property type="term" value="P:protein O-linked glycosylation"/>
    <property type="evidence" value="ECO:0007669"/>
    <property type="project" value="TreeGrafter"/>
</dbReference>
<dbReference type="FunCoup" id="R7UZ62">
    <property type="interactions" value="90"/>
</dbReference>
<comment type="similarity">
    <text evidence="2 11">Belongs to the glycosyltransferase 31 family.</text>
</comment>
<keyword evidence="4" id="KW-0808">Transferase</keyword>
<evidence type="ECO:0000256" key="6">
    <source>
        <dbReference type="ARBA" id="ARBA00022968"/>
    </source>
</evidence>
<comment type="subcellular location">
    <subcellularLocation>
        <location evidence="1 11">Golgi apparatus membrane</location>
        <topology evidence="1 11">Single-pass type II membrane protein</topology>
    </subcellularLocation>
</comment>
<evidence type="ECO:0000256" key="8">
    <source>
        <dbReference type="ARBA" id="ARBA00023034"/>
    </source>
</evidence>
<keyword evidence="10" id="KW-0325">Glycoprotein</keyword>
<reference evidence="14" key="1">
    <citation type="submission" date="2012-12" db="EMBL/GenBank/DDBJ databases">
        <authorList>
            <person name="Hellsten U."/>
            <person name="Grimwood J."/>
            <person name="Chapman J.A."/>
            <person name="Shapiro H."/>
            <person name="Aerts A."/>
            <person name="Otillar R.P."/>
            <person name="Terry A.Y."/>
            <person name="Boore J.L."/>
            <person name="Simakov O."/>
            <person name="Marletaz F."/>
            <person name="Cho S.-J."/>
            <person name="Edsinger-Gonzales E."/>
            <person name="Havlak P."/>
            <person name="Kuo D.-H."/>
            <person name="Larsson T."/>
            <person name="Lv J."/>
            <person name="Arendt D."/>
            <person name="Savage R."/>
            <person name="Osoegawa K."/>
            <person name="de Jong P."/>
            <person name="Lindberg D.R."/>
            <person name="Seaver E.C."/>
            <person name="Weisblat D.A."/>
            <person name="Putnam N.H."/>
            <person name="Grigoriev I.V."/>
            <person name="Rokhsar D.S."/>
        </authorList>
    </citation>
    <scope>NUCLEOTIDE SEQUENCE</scope>
    <source>
        <strain evidence="14">I ESC-2004</strain>
    </source>
</reference>